<gene>
    <name evidence="7" type="ORF">LEP1GSC060_0213</name>
</gene>
<comment type="subcellular location">
    <subcellularLocation>
        <location evidence="1">Membrane</location>
        <topology evidence="1">Multi-pass membrane protein</topology>
    </subcellularLocation>
</comment>
<dbReference type="InterPro" id="IPR031566">
    <property type="entry name" value="CitMHS_2"/>
</dbReference>
<reference evidence="7" key="1">
    <citation type="submission" date="2013-03" db="EMBL/GenBank/DDBJ databases">
        <authorList>
            <person name="Harkins D.M."/>
            <person name="Durkin A.S."/>
            <person name="Brinkac L.M."/>
            <person name="Haft D.H."/>
            <person name="Selengut J.D."/>
            <person name="Sanka R."/>
            <person name="DePew J."/>
            <person name="Purushe J."/>
            <person name="Hartskeerl R.A."/>
            <person name="Ahmed A."/>
            <person name="van der Linden H."/>
            <person name="Goris M.G.A."/>
            <person name="Vinetz J.M."/>
            <person name="Sutton G.G."/>
            <person name="Nierman W.C."/>
            <person name="Fouts D.E."/>
        </authorList>
    </citation>
    <scope>NUCLEOTIDE SEQUENCE [LARGE SCALE GENOMIC DNA]</scope>
    <source>
        <strain evidence="7">ICFT</strain>
    </source>
</reference>
<feature type="transmembrane region" description="Helical" evidence="5">
    <location>
        <begin position="462"/>
        <end position="485"/>
    </location>
</feature>
<feature type="transmembrane region" description="Helical" evidence="5">
    <location>
        <begin position="236"/>
        <end position="255"/>
    </location>
</feature>
<feature type="transmembrane region" description="Helical" evidence="5">
    <location>
        <begin position="92"/>
        <end position="111"/>
    </location>
</feature>
<feature type="transmembrane region" description="Helical" evidence="5">
    <location>
        <begin position="378"/>
        <end position="402"/>
    </location>
</feature>
<evidence type="ECO:0000313" key="7">
    <source>
        <dbReference type="EMBL" id="EMY76466.1"/>
    </source>
</evidence>
<name>N1W8E5_9LEPT</name>
<accession>N1W8E5</accession>
<organism evidence="7 8">
    <name type="scientific">Leptospira weilii serovar Ranarum str. ICFT</name>
    <dbReference type="NCBI Taxonomy" id="1218598"/>
    <lineage>
        <taxon>Bacteria</taxon>
        <taxon>Pseudomonadati</taxon>
        <taxon>Spirochaetota</taxon>
        <taxon>Spirochaetia</taxon>
        <taxon>Leptospirales</taxon>
        <taxon>Leptospiraceae</taxon>
        <taxon>Leptospira</taxon>
    </lineage>
</organism>
<protein>
    <submittedName>
        <fullName evidence="7">Membrane protein</fullName>
    </submittedName>
</protein>
<evidence type="ECO:0000256" key="2">
    <source>
        <dbReference type="ARBA" id="ARBA00022692"/>
    </source>
</evidence>
<evidence type="ECO:0000256" key="1">
    <source>
        <dbReference type="ARBA" id="ARBA00004141"/>
    </source>
</evidence>
<feature type="transmembrane region" description="Helical" evidence="5">
    <location>
        <begin position="189"/>
        <end position="208"/>
    </location>
</feature>
<keyword evidence="4 5" id="KW-0472">Membrane</keyword>
<feature type="transmembrane region" description="Helical" evidence="5">
    <location>
        <begin position="123"/>
        <end position="142"/>
    </location>
</feature>
<dbReference type="GO" id="GO:0022857">
    <property type="term" value="F:transmembrane transporter activity"/>
    <property type="evidence" value="ECO:0007669"/>
    <property type="project" value="UniProtKB-ARBA"/>
</dbReference>
<keyword evidence="3 5" id="KW-1133">Transmembrane helix</keyword>
<feature type="transmembrane region" description="Helical" evidence="5">
    <location>
        <begin position="58"/>
        <end position="80"/>
    </location>
</feature>
<evidence type="ECO:0000313" key="8">
    <source>
        <dbReference type="Proteomes" id="UP000012313"/>
    </source>
</evidence>
<evidence type="ECO:0000256" key="3">
    <source>
        <dbReference type="ARBA" id="ARBA00022989"/>
    </source>
</evidence>
<dbReference type="GO" id="GO:0005886">
    <property type="term" value="C:plasma membrane"/>
    <property type="evidence" value="ECO:0007669"/>
    <property type="project" value="TreeGrafter"/>
</dbReference>
<proteinExistence type="predicted"/>
<feature type="transmembrane region" description="Helical" evidence="5">
    <location>
        <begin position="345"/>
        <end position="363"/>
    </location>
</feature>
<keyword evidence="8" id="KW-1185">Reference proteome</keyword>
<dbReference type="RefSeq" id="WP_003008584.1">
    <property type="nucleotide sequence ID" value="NZ_AOHC02000050.1"/>
</dbReference>
<sequence length="486" mass="54245">MKQKITSVLLAIFLTLPATALLADEPVGNTQNTQTIETQDPSHTQEGHHEVEGEDLPYWSVIPFALMLLCIALLPIVSHTTSHWWESNTNKLILALVLAAFSFVILVLHGWFGKIVHTLVFEYVPFIILLGALFYISGGIRLKGDIEATPLNNTIFLIIGTFLASFIGTTGASMLLIRPILKTNSERKHVVHTVIFFIFLVSNIGGSLTPLGDPPLFLGYLIGVPFTWTFKLLPELLVASILLLILYFIWDTIAYKKETVKDIKKDKVRKEKISLEGQVNFIWLLGVVLSVAYLNQNYISAIHENPYIAFIREGVLIGLIFVSKFTTQKLVREHNKFTLHPIQEVAYLFIGIFITMIPALILLEHHGKELGVTETWQFFWVTGIFSGVLDNAPTYLTFLSLAKGTLGMTDVAQILADPHAESILKAISVGAVFMGALTYIGNAPNFMVKSVAEENKIKMPSFGGYVLYSFGILIPVFLLLTFIFFR</sequence>
<dbReference type="OrthoDB" id="9765532at2"/>
<dbReference type="EMBL" id="AOHC02000050">
    <property type="protein sequence ID" value="EMY76466.1"/>
    <property type="molecule type" value="Genomic_DNA"/>
</dbReference>
<dbReference type="PANTHER" id="PTHR10283:SF82">
    <property type="entry name" value="SOLUTE CARRIER FAMILY 13 MEMBER 2"/>
    <property type="match status" value="1"/>
</dbReference>
<keyword evidence="6" id="KW-0732">Signal</keyword>
<evidence type="ECO:0000256" key="6">
    <source>
        <dbReference type="SAM" id="SignalP"/>
    </source>
</evidence>
<dbReference type="STRING" id="1218598.LEP1GSC060_0213"/>
<evidence type="ECO:0000256" key="5">
    <source>
        <dbReference type="SAM" id="Phobius"/>
    </source>
</evidence>
<feature type="transmembrane region" description="Helical" evidence="5">
    <location>
        <begin position="423"/>
        <end position="442"/>
    </location>
</feature>
<keyword evidence="2 5" id="KW-0812">Transmembrane</keyword>
<feature type="transmembrane region" description="Helical" evidence="5">
    <location>
        <begin position="154"/>
        <end position="177"/>
    </location>
</feature>
<dbReference type="Proteomes" id="UP000012313">
    <property type="component" value="Unassembled WGS sequence"/>
</dbReference>
<comment type="caution">
    <text evidence="7">The sequence shown here is derived from an EMBL/GenBank/DDBJ whole genome shotgun (WGS) entry which is preliminary data.</text>
</comment>
<dbReference type="Pfam" id="PF16980">
    <property type="entry name" value="CitMHS_2"/>
    <property type="match status" value="1"/>
</dbReference>
<feature type="chain" id="PRO_5004113667" evidence="6">
    <location>
        <begin position="24"/>
        <end position="486"/>
    </location>
</feature>
<feature type="transmembrane region" description="Helical" evidence="5">
    <location>
        <begin position="306"/>
        <end position="325"/>
    </location>
</feature>
<evidence type="ECO:0000256" key="4">
    <source>
        <dbReference type="ARBA" id="ARBA00023136"/>
    </source>
</evidence>
<dbReference type="AlphaFoldDB" id="N1W8E5"/>
<feature type="transmembrane region" description="Helical" evidence="5">
    <location>
        <begin position="275"/>
        <end position="294"/>
    </location>
</feature>
<feature type="signal peptide" evidence="6">
    <location>
        <begin position="1"/>
        <end position="23"/>
    </location>
</feature>
<dbReference type="PANTHER" id="PTHR10283">
    <property type="entry name" value="SOLUTE CARRIER FAMILY 13 MEMBER"/>
    <property type="match status" value="1"/>
</dbReference>